<evidence type="ECO:0000256" key="7">
    <source>
        <dbReference type="ARBA" id="ARBA00022779"/>
    </source>
</evidence>
<keyword evidence="11" id="KW-0282">Flagellum</keyword>
<keyword evidence="8" id="KW-1133">Transmembrane helix</keyword>
<keyword evidence="6" id="KW-0812">Transmembrane</keyword>
<keyword evidence="10" id="KW-0997">Cell inner membrane</keyword>
<evidence type="ECO:0000256" key="1">
    <source>
        <dbReference type="ARBA" id="ARBA00002254"/>
    </source>
</evidence>
<dbReference type="RefSeq" id="WP_390264013.1">
    <property type="nucleotide sequence ID" value="NZ_JBHUGH010000012.1"/>
</dbReference>
<evidence type="ECO:0000256" key="4">
    <source>
        <dbReference type="ARBA" id="ARBA00022475"/>
    </source>
</evidence>
<gene>
    <name evidence="11" type="primary">fliL</name>
    <name evidence="11" type="ORF">ACFSGJ_16000</name>
</gene>
<proteinExistence type="inferred from homology"/>
<evidence type="ECO:0000256" key="6">
    <source>
        <dbReference type="ARBA" id="ARBA00022692"/>
    </source>
</evidence>
<sequence>MTRILPIIIAMLGIVAGAGAGFFLRPGPEPQADVATAQHSRPTTIIPMANQFVIPLVEGGRVTSMAVLSISIEADAESAAEVEQRLPRLQDAFLQVMFDHANAGGFYGNFTSSNTRSQLRGALREQAQAVAGPIVRDVLITEYRRQDS</sequence>
<comment type="function">
    <text evidence="1 10">Controls the rotational direction of flagella during chemotaxis.</text>
</comment>
<keyword evidence="12" id="KW-1185">Reference proteome</keyword>
<comment type="subcellular location">
    <subcellularLocation>
        <location evidence="10">Cell inner membrane</location>
    </subcellularLocation>
    <subcellularLocation>
        <location evidence="2">Cell membrane</location>
        <topology evidence="2">Single-pass membrane protein</topology>
    </subcellularLocation>
</comment>
<evidence type="ECO:0000256" key="5">
    <source>
        <dbReference type="ARBA" id="ARBA00022500"/>
    </source>
</evidence>
<keyword evidence="11" id="KW-0969">Cilium</keyword>
<protein>
    <recommendedName>
        <fullName evidence="10">Flagellar protein FliL</fullName>
    </recommendedName>
</protein>
<comment type="caution">
    <text evidence="11">The sequence shown here is derived from an EMBL/GenBank/DDBJ whole genome shotgun (WGS) entry which is preliminary data.</text>
</comment>
<evidence type="ECO:0000256" key="3">
    <source>
        <dbReference type="ARBA" id="ARBA00008281"/>
    </source>
</evidence>
<dbReference type="Proteomes" id="UP001597353">
    <property type="component" value="Unassembled WGS sequence"/>
</dbReference>
<accession>A0ABW4S850</accession>
<evidence type="ECO:0000256" key="2">
    <source>
        <dbReference type="ARBA" id="ARBA00004162"/>
    </source>
</evidence>
<organism evidence="11 12">
    <name type="scientific">Halodurantibacterium flavum</name>
    <dbReference type="NCBI Taxonomy" id="1382802"/>
    <lineage>
        <taxon>Bacteria</taxon>
        <taxon>Pseudomonadati</taxon>
        <taxon>Pseudomonadota</taxon>
        <taxon>Alphaproteobacteria</taxon>
        <taxon>Rhodobacterales</taxon>
        <taxon>Paracoccaceae</taxon>
        <taxon>Halodurantibacterium</taxon>
    </lineage>
</organism>
<evidence type="ECO:0000313" key="12">
    <source>
        <dbReference type="Proteomes" id="UP001597353"/>
    </source>
</evidence>
<dbReference type="InterPro" id="IPR005503">
    <property type="entry name" value="FliL"/>
</dbReference>
<dbReference type="EMBL" id="JBHUGH010000012">
    <property type="protein sequence ID" value="MFD1913716.1"/>
    <property type="molecule type" value="Genomic_DNA"/>
</dbReference>
<evidence type="ECO:0000313" key="11">
    <source>
        <dbReference type="EMBL" id="MFD1913716.1"/>
    </source>
</evidence>
<evidence type="ECO:0000256" key="10">
    <source>
        <dbReference type="RuleBase" id="RU364125"/>
    </source>
</evidence>
<evidence type="ECO:0000256" key="9">
    <source>
        <dbReference type="ARBA" id="ARBA00023136"/>
    </source>
</evidence>
<keyword evidence="9 10" id="KW-0472">Membrane</keyword>
<keyword evidence="11" id="KW-0966">Cell projection</keyword>
<keyword evidence="7 10" id="KW-0283">Flagellar rotation</keyword>
<keyword evidence="4" id="KW-1003">Cell membrane</keyword>
<keyword evidence="5 10" id="KW-0145">Chemotaxis</keyword>
<dbReference type="Pfam" id="PF03748">
    <property type="entry name" value="FliL"/>
    <property type="match status" value="1"/>
</dbReference>
<evidence type="ECO:0000256" key="8">
    <source>
        <dbReference type="ARBA" id="ARBA00022989"/>
    </source>
</evidence>
<name>A0ABW4S850_9RHOB</name>
<comment type="similarity">
    <text evidence="3 10">Belongs to the FliL family.</text>
</comment>
<reference evidence="12" key="1">
    <citation type="journal article" date="2019" name="Int. J. Syst. Evol. Microbiol.">
        <title>The Global Catalogue of Microorganisms (GCM) 10K type strain sequencing project: providing services to taxonomists for standard genome sequencing and annotation.</title>
        <authorList>
            <consortium name="The Broad Institute Genomics Platform"/>
            <consortium name="The Broad Institute Genome Sequencing Center for Infectious Disease"/>
            <person name="Wu L."/>
            <person name="Ma J."/>
        </authorList>
    </citation>
    <scope>NUCLEOTIDE SEQUENCE [LARGE SCALE GENOMIC DNA]</scope>
    <source>
        <strain evidence="12">CGMCC 4.7242</strain>
    </source>
</reference>